<dbReference type="AlphaFoldDB" id="A0A9D0Z7U2"/>
<dbReference type="PANTHER" id="PTHR33231:SF1">
    <property type="entry name" value="30S RIBOSOMAL PROTEIN"/>
    <property type="match status" value="1"/>
</dbReference>
<name>A0A9D0Z7U2_9FIRM</name>
<dbReference type="GO" id="GO:0043024">
    <property type="term" value="F:ribosomal small subunit binding"/>
    <property type="evidence" value="ECO:0007669"/>
    <property type="project" value="TreeGrafter"/>
</dbReference>
<dbReference type="PANTHER" id="PTHR33231">
    <property type="entry name" value="30S RIBOSOMAL PROTEIN"/>
    <property type="match status" value="1"/>
</dbReference>
<dbReference type="Pfam" id="PF02482">
    <property type="entry name" value="Ribosomal_S30AE"/>
    <property type="match status" value="1"/>
</dbReference>
<dbReference type="Pfam" id="PF16321">
    <property type="entry name" value="Ribosom_S30AE_C"/>
    <property type="match status" value="1"/>
</dbReference>
<dbReference type="Gene3D" id="3.30.505.50">
    <property type="entry name" value="Sigma 54 modulation/S30EA ribosomal protein, C-terminal domain"/>
    <property type="match status" value="1"/>
</dbReference>
<dbReference type="EMBL" id="DVFJ01000002">
    <property type="protein sequence ID" value="HIQ70737.1"/>
    <property type="molecule type" value="Genomic_DNA"/>
</dbReference>
<dbReference type="InterPro" id="IPR050574">
    <property type="entry name" value="HPF/YfiA_ribosome-assoc"/>
</dbReference>
<reference evidence="3" key="1">
    <citation type="submission" date="2020-10" db="EMBL/GenBank/DDBJ databases">
        <authorList>
            <person name="Gilroy R."/>
        </authorList>
    </citation>
    <scope>NUCLEOTIDE SEQUENCE</scope>
    <source>
        <strain evidence="3">ChiSxjej2B14-6234</strain>
    </source>
</reference>
<dbReference type="InterPro" id="IPR003489">
    <property type="entry name" value="RHF/RaiA"/>
</dbReference>
<evidence type="ECO:0000313" key="4">
    <source>
        <dbReference type="Proteomes" id="UP000886887"/>
    </source>
</evidence>
<reference evidence="3" key="2">
    <citation type="journal article" date="2021" name="PeerJ">
        <title>Extensive microbial diversity within the chicken gut microbiome revealed by metagenomics and culture.</title>
        <authorList>
            <person name="Gilroy R."/>
            <person name="Ravi A."/>
            <person name="Getino M."/>
            <person name="Pursley I."/>
            <person name="Horton D.L."/>
            <person name="Alikhan N.F."/>
            <person name="Baker D."/>
            <person name="Gharbi K."/>
            <person name="Hall N."/>
            <person name="Watson M."/>
            <person name="Adriaenssens E.M."/>
            <person name="Foster-Nyarko E."/>
            <person name="Jarju S."/>
            <person name="Secka A."/>
            <person name="Antonio M."/>
            <person name="Oren A."/>
            <person name="Chaudhuri R.R."/>
            <person name="La Ragione R."/>
            <person name="Hildebrand F."/>
            <person name="Pallen M.J."/>
        </authorList>
    </citation>
    <scope>NUCLEOTIDE SEQUENCE</scope>
    <source>
        <strain evidence="3">ChiSxjej2B14-6234</strain>
    </source>
</reference>
<evidence type="ECO:0000313" key="3">
    <source>
        <dbReference type="EMBL" id="HIQ70737.1"/>
    </source>
</evidence>
<dbReference type="InterPro" id="IPR038416">
    <property type="entry name" value="Ribosom_S30AE_C_sf"/>
</dbReference>
<dbReference type="InterPro" id="IPR032528">
    <property type="entry name" value="Ribosom_S30AE_C"/>
</dbReference>
<accession>A0A9D0Z7U2</accession>
<dbReference type="GO" id="GO:0045900">
    <property type="term" value="P:negative regulation of translational elongation"/>
    <property type="evidence" value="ECO:0007669"/>
    <property type="project" value="TreeGrafter"/>
</dbReference>
<comment type="caution">
    <text evidence="3">The sequence shown here is derived from an EMBL/GenBank/DDBJ whole genome shotgun (WGS) entry which is preliminary data.</text>
</comment>
<keyword evidence="1" id="KW-0810">Translation regulation</keyword>
<dbReference type="Gene3D" id="3.30.160.100">
    <property type="entry name" value="Ribosome hibernation promotion factor-like"/>
    <property type="match status" value="1"/>
</dbReference>
<dbReference type="Proteomes" id="UP000886887">
    <property type="component" value="Unassembled WGS sequence"/>
</dbReference>
<evidence type="ECO:0000256" key="1">
    <source>
        <dbReference type="ARBA" id="ARBA00022845"/>
    </source>
</evidence>
<dbReference type="InterPro" id="IPR036567">
    <property type="entry name" value="RHF-like"/>
</dbReference>
<dbReference type="GO" id="GO:0022627">
    <property type="term" value="C:cytosolic small ribosomal subunit"/>
    <property type="evidence" value="ECO:0007669"/>
    <property type="project" value="TreeGrafter"/>
</dbReference>
<feature type="domain" description="Sigma 54 modulation/S30EA ribosomal protein C-terminal" evidence="2">
    <location>
        <begin position="118"/>
        <end position="172"/>
    </location>
</feature>
<protein>
    <submittedName>
        <fullName evidence="3">HPF/RaiA family ribosome-associated protein</fullName>
    </submittedName>
</protein>
<sequence length="176" mass="20413">MIVRFITKDAHVPQNVLDTMEKRLLQRLGVYYRGEEEDASTIVVKITERKGIYKVEITMPYGGHQMRTENEERDLSLPALDKGIDILERQIKKHKTRLNRRLREVPELAPEADEPEDAFAVVKVKRYESKPMTVQDAILEMNLLGHAFFTFFNADSKQVCTVYRRNDGDYGLIELG</sequence>
<proteinExistence type="predicted"/>
<evidence type="ECO:0000259" key="2">
    <source>
        <dbReference type="Pfam" id="PF16321"/>
    </source>
</evidence>
<gene>
    <name evidence="3" type="ORF">IAB73_00750</name>
</gene>
<dbReference type="SUPFAM" id="SSF69754">
    <property type="entry name" value="Ribosome binding protein Y (YfiA homologue)"/>
    <property type="match status" value="1"/>
</dbReference>
<organism evidence="3 4">
    <name type="scientific">Candidatus Onthenecus intestinigallinarum</name>
    <dbReference type="NCBI Taxonomy" id="2840875"/>
    <lineage>
        <taxon>Bacteria</taxon>
        <taxon>Bacillati</taxon>
        <taxon>Bacillota</taxon>
        <taxon>Clostridia</taxon>
        <taxon>Eubacteriales</taxon>
        <taxon>Candidatus Onthenecus</taxon>
    </lineage>
</organism>